<keyword evidence="7" id="KW-0539">Nucleus</keyword>
<evidence type="ECO:0000256" key="9">
    <source>
        <dbReference type="RuleBase" id="RU003682"/>
    </source>
</evidence>
<protein>
    <submittedName>
        <fullName evidence="11">Flavanone 3-dioxygenase 3</fullName>
    </submittedName>
</protein>
<feature type="domain" description="Fe2OG dioxygenase" evidence="10">
    <location>
        <begin position="200"/>
        <end position="301"/>
    </location>
</feature>
<evidence type="ECO:0000256" key="5">
    <source>
        <dbReference type="ARBA" id="ARBA00022723"/>
    </source>
</evidence>
<dbReference type="Proteomes" id="UP001293254">
    <property type="component" value="Unassembled WGS sequence"/>
</dbReference>
<evidence type="ECO:0000256" key="8">
    <source>
        <dbReference type="ARBA" id="ARBA00059922"/>
    </source>
</evidence>
<dbReference type="InterPro" id="IPR044861">
    <property type="entry name" value="IPNS-like_FE2OG_OXY"/>
</dbReference>
<evidence type="ECO:0000259" key="10">
    <source>
        <dbReference type="PROSITE" id="PS51471"/>
    </source>
</evidence>
<evidence type="ECO:0000313" key="12">
    <source>
        <dbReference type="Proteomes" id="UP001293254"/>
    </source>
</evidence>
<dbReference type="PANTHER" id="PTHR47991">
    <property type="entry name" value="OXOGLUTARATE/IRON-DEPENDENT DIOXYGENASE"/>
    <property type="match status" value="1"/>
</dbReference>
<reference evidence="11" key="2">
    <citation type="journal article" date="2024" name="Plant">
        <title>Genomic evolution and insights into agronomic trait innovations of Sesamum species.</title>
        <authorList>
            <person name="Miao H."/>
            <person name="Wang L."/>
            <person name="Qu L."/>
            <person name="Liu H."/>
            <person name="Sun Y."/>
            <person name="Le M."/>
            <person name="Wang Q."/>
            <person name="Wei S."/>
            <person name="Zheng Y."/>
            <person name="Lin W."/>
            <person name="Duan Y."/>
            <person name="Cao H."/>
            <person name="Xiong S."/>
            <person name="Wang X."/>
            <person name="Wei L."/>
            <person name="Li C."/>
            <person name="Ma Q."/>
            <person name="Ju M."/>
            <person name="Zhao R."/>
            <person name="Li G."/>
            <person name="Mu C."/>
            <person name="Tian Q."/>
            <person name="Mei H."/>
            <person name="Zhang T."/>
            <person name="Gao T."/>
            <person name="Zhang H."/>
        </authorList>
    </citation>
    <scope>NUCLEOTIDE SEQUENCE</scope>
    <source>
        <strain evidence="11">3651</strain>
    </source>
</reference>
<dbReference type="GO" id="GO:0005634">
    <property type="term" value="C:nucleus"/>
    <property type="evidence" value="ECO:0007669"/>
    <property type="project" value="UniProtKB-SubCell"/>
</dbReference>
<proteinExistence type="inferred from homology"/>
<evidence type="ECO:0000256" key="4">
    <source>
        <dbReference type="ARBA" id="ARBA00022490"/>
    </source>
</evidence>
<dbReference type="SUPFAM" id="SSF51197">
    <property type="entry name" value="Clavaminate synthase-like"/>
    <property type="match status" value="1"/>
</dbReference>
<comment type="subcellular location">
    <subcellularLocation>
        <location evidence="2">Cytoplasm</location>
    </subcellularLocation>
    <subcellularLocation>
        <location evidence="1">Nucleus</location>
    </subcellularLocation>
</comment>
<keyword evidence="6 9" id="KW-0408">Iron</keyword>
<dbReference type="InterPro" id="IPR050295">
    <property type="entry name" value="Plant_2OG-oxidoreductases"/>
</dbReference>
<keyword evidence="9" id="KW-0560">Oxidoreductase</keyword>
<evidence type="ECO:0000256" key="6">
    <source>
        <dbReference type="ARBA" id="ARBA00023004"/>
    </source>
</evidence>
<reference evidence="11" key="1">
    <citation type="submission" date="2020-06" db="EMBL/GenBank/DDBJ databases">
        <authorList>
            <person name="Li T."/>
            <person name="Hu X."/>
            <person name="Zhang T."/>
            <person name="Song X."/>
            <person name="Zhang H."/>
            <person name="Dai N."/>
            <person name="Sheng W."/>
            <person name="Hou X."/>
            <person name="Wei L."/>
        </authorList>
    </citation>
    <scope>NUCLEOTIDE SEQUENCE</scope>
    <source>
        <strain evidence="11">3651</strain>
        <tissue evidence="11">Leaf</tissue>
    </source>
</reference>
<dbReference type="Pfam" id="PF03171">
    <property type="entry name" value="2OG-FeII_Oxy"/>
    <property type="match status" value="1"/>
</dbReference>
<comment type="caution">
    <text evidence="11">The sequence shown here is derived from an EMBL/GenBank/DDBJ whole genome shotgun (WGS) entry which is preliminary data.</text>
</comment>
<dbReference type="GO" id="GO:0016706">
    <property type="term" value="F:2-oxoglutarate-dependent dioxygenase activity"/>
    <property type="evidence" value="ECO:0007669"/>
    <property type="project" value="UniProtKB-ARBA"/>
</dbReference>
<evidence type="ECO:0000256" key="7">
    <source>
        <dbReference type="ARBA" id="ARBA00023242"/>
    </source>
</evidence>
<keyword evidence="12" id="KW-1185">Reference proteome</keyword>
<organism evidence="11 12">
    <name type="scientific">Sesamum alatum</name>
    <dbReference type="NCBI Taxonomy" id="300844"/>
    <lineage>
        <taxon>Eukaryota</taxon>
        <taxon>Viridiplantae</taxon>
        <taxon>Streptophyta</taxon>
        <taxon>Embryophyta</taxon>
        <taxon>Tracheophyta</taxon>
        <taxon>Spermatophyta</taxon>
        <taxon>Magnoliopsida</taxon>
        <taxon>eudicotyledons</taxon>
        <taxon>Gunneridae</taxon>
        <taxon>Pentapetalae</taxon>
        <taxon>asterids</taxon>
        <taxon>lamiids</taxon>
        <taxon>Lamiales</taxon>
        <taxon>Pedaliaceae</taxon>
        <taxon>Sesamum</taxon>
    </lineage>
</organism>
<dbReference type="PROSITE" id="PS51471">
    <property type="entry name" value="FE2OG_OXY"/>
    <property type="match status" value="1"/>
</dbReference>
<evidence type="ECO:0000256" key="3">
    <source>
        <dbReference type="ARBA" id="ARBA00008056"/>
    </source>
</evidence>
<comment type="similarity">
    <text evidence="3 9">Belongs to the iron/ascorbate-dependent oxidoreductase family.</text>
</comment>
<dbReference type="GO" id="GO:0002238">
    <property type="term" value="P:response to molecule of fungal origin"/>
    <property type="evidence" value="ECO:0007669"/>
    <property type="project" value="UniProtKB-ARBA"/>
</dbReference>
<comment type="function">
    <text evidence="8">Involved in the regulation of shoot development and salicylic acid (SA) homeostasis.</text>
</comment>
<dbReference type="GO" id="GO:0046872">
    <property type="term" value="F:metal ion binding"/>
    <property type="evidence" value="ECO:0007669"/>
    <property type="project" value="UniProtKB-KW"/>
</dbReference>
<dbReference type="Pfam" id="PF14226">
    <property type="entry name" value="DIOX_N"/>
    <property type="match status" value="1"/>
</dbReference>
<dbReference type="EMBL" id="JACGWO010000003">
    <property type="protein sequence ID" value="KAK4430699.1"/>
    <property type="molecule type" value="Genomic_DNA"/>
</dbReference>
<dbReference type="GO" id="GO:0005737">
    <property type="term" value="C:cytoplasm"/>
    <property type="evidence" value="ECO:0007669"/>
    <property type="project" value="UniProtKB-SubCell"/>
</dbReference>
<keyword evidence="5 9" id="KW-0479">Metal-binding</keyword>
<dbReference type="FunFam" id="2.60.120.330:FF:000015">
    <property type="entry name" value="Protein DMR6-LIKE OXYGENASE 1"/>
    <property type="match status" value="1"/>
</dbReference>
<dbReference type="AlphaFoldDB" id="A0AAE2CQQ8"/>
<evidence type="ECO:0000256" key="1">
    <source>
        <dbReference type="ARBA" id="ARBA00004123"/>
    </source>
</evidence>
<evidence type="ECO:0000256" key="2">
    <source>
        <dbReference type="ARBA" id="ARBA00004496"/>
    </source>
</evidence>
<keyword evidence="4" id="KW-0963">Cytoplasm</keyword>
<name>A0AAE2CQQ8_9LAMI</name>
<gene>
    <name evidence="11" type="ORF">Salat_0831600</name>
</gene>
<dbReference type="InterPro" id="IPR005123">
    <property type="entry name" value="Oxoglu/Fe-dep_dioxygenase_dom"/>
</dbReference>
<accession>A0AAE2CQQ8</accession>
<dbReference type="InterPro" id="IPR026992">
    <property type="entry name" value="DIOX_N"/>
</dbReference>
<evidence type="ECO:0000313" key="11">
    <source>
        <dbReference type="EMBL" id="KAK4430699.1"/>
    </source>
</evidence>
<dbReference type="GO" id="GO:0009805">
    <property type="term" value="P:coumarin biosynthetic process"/>
    <property type="evidence" value="ECO:0007669"/>
    <property type="project" value="UniProtKB-ARBA"/>
</dbReference>
<sequence>MGEKNESSSSFPIGKTAQERRFSYVPECYKVQPSLRAGSDSKLADVPLINLDGMSDDPTRRSIIIQEIANACRCYGFFQVINHGISQQTLDGALSAAADFFKLPNSAKAKFMSSDVHTPVRYGTSVRDGVDKVQFWRVFLKHYAHPLKDWIGLWPDNPHDYREKMGEYVVAVQELAGKIVGLVMESLGLGPSYLSSKLDDGMQVMAVNCYPPCPQPELALGLPPHSDYSCLTVVLQNLSGLQILDSRDKSWKAVPFIPGALQVNVGDQLEVLSNGRYKSVVHKVTVNSERTRISVAGLHSLGMDVKMEAAPEMVDEDHPNGYRDSSFKDFLNFIAKNDLGEGRISSTRSRFSDRDIYHIYIWMSAIRSAGNKEIIPGPICCLGPIESHPLARAQRERLMGCDYEVRVVCLCRFVSSFYSWPNSFGKFPCLMLSSSTCDLFVCLLRSCYSSMIVF</sequence>
<dbReference type="InterPro" id="IPR027443">
    <property type="entry name" value="IPNS-like_sf"/>
</dbReference>
<dbReference type="Gene3D" id="2.60.120.330">
    <property type="entry name" value="B-lactam Antibiotic, Isopenicillin N Synthase, Chain"/>
    <property type="match status" value="1"/>
</dbReference>